<evidence type="ECO:0000313" key="2">
    <source>
        <dbReference type="EMBL" id="MBB3898207.1"/>
    </source>
</evidence>
<keyword evidence="1" id="KW-0472">Membrane</keyword>
<comment type="caution">
    <text evidence="2">The sequence shown here is derived from an EMBL/GenBank/DDBJ whole genome shotgun (WGS) entry which is preliminary data.</text>
</comment>
<accession>A0A840AAT7</accession>
<gene>
    <name evidence="2" type="ORF">GGQ83_001644</name>
</gene>
<dbReference type="Proteomes" id="UP000553193">
    <property type="component" value="Unassembled WGS sequence"/>
</dbReference>
<keyword evidence="1" id="KW-1133">Transmembrane helix</keyword>
<dbReference type="EMBL" id="JACIDJ010000002">
    <property type="protein sequence ID" value="MBB3898207.1"/>
    <property type="molecule type" value="Genomic_DNA"/>
</dbReference>
<name>A0A840AAT7_9PROT</name>
<evidence type="ECO:0000256" key="1">
    <source>
        <dbReference type="SAM" id="Phobius"/>
    </source>
</evidence>
<sequence length="100" mass="10158">MSRGAFFAWVIVLGAPTVLLFGLLGDFGAASPGIGGGGYDLSGPVHALLLFALTGIWTVAALLVALLRRRAGGWALAFAAVGAAALLAALLFHGHHLPLR</sequence>
<keyword evidence="1" id="KW-0812">Transmembrane</keyword>
<feature type="transmembrane region" description="Helical" evidence="1">
    <location>
        <begin position="45"/>
        <end position="67"/>
    </location>
</feature>
<dbReference type="RefSeq" id="WP_184383288.1">
    <property type="nucleotide sequence ID" value="NZ_JACIDJ010000002.1"/>
</dbReference>
<feature type="transmembrane region" description="Helical" evidence="1">
    <location>
        <begin position="74"/>
        <end position="94"/>
    </location>
</feature>
<evidence type="ECO:0000313" key="3">
    <source>
        <dbReference type="Proteomes" id="UP000553193"/>
    </source>
</evidence>
<dbReference type="AlphaFoldDB" id="A0A840AAT7"/>
<organism evidence="2 3">
    <name type="scientific">Roseococcus suduntuyensis</name>
    <dbReference type="NCBI Taxonomy" id="455361"/>
    <lineage>
        <taxon>Bacteria</taxon>
        <taxon>Pseudomonadati</taxon>
        <taxon>Pseudomonadota</taxon>
        <taxon>Alphaproteobacteria</taxon>
        <taxon>Acetobacterales</taxon>
        <taxon>Roseomonadaceae</taxon>
        <taxon>Roseococcus</taxon>
    </lineage>
</organism>
<proteinExistence type="predicted"/>
<protein>
    <submittedName>
        <fullName evidence="2">Uncharacterized protein</fullName>
    </submittedName>
</protein>
<feature type="transmembrane region" description="Helical" evidence="1">
    <location>
        <begin position="7"/>
        <end position="25"/>
    </location>
</feature>
<keyword evidence="3" id="KW-1185">Reference proteome</keyword>
<reference evidence="2 3" key="1">
    <citation type="submission" date="2020-08" db="EMBL/GenBank/DDBJ databases">
        <title>Genomic Encyclopedia of Type Strains, Phase IV (KMG-IV): sequencing the most valuable type-strain genomes for metagenomic binning, comparative biology and taxonomic classification.</title>
        <authorList>
            <person name="Goeker M."/>
        </authorList>
    </citation>
    <scope>NUCLEOTIDE SEQUENCE [LARGE SCALE GENOMIC DNA]</scope>
    <source>
        <strain evidence="2 3">DSM 19979</strain>
    </source>
</reference>